<evidence type="ECO:0000256" key="2">
    <source>
        <dbReference type="SAM" id="Phobius"/>
    </source>
</evidence>
<organism evidence="3 4">
    <name type="scientific">Trichoplusia ni</name>
    <name type="common">Cabbage looper</name>
    <dbReference type="NCBI Taxonomy" id="7111"/>
    <lineage>
        <taxon>Eukaryota</taxon>
        <taxon>Metazoa</taxon>
        <taxon>Ecdysozoa</taxon>
        <taxon>Arthropoda</taxon>
        <taxon>Hexapoda</taxon>
        <taxon>Insecta</taxon>
        <taxon>Pterygota</taxon>
        <taxon>Neoptera</taxon>
        <taxon>Endopterygota</taxon>
        <taxon>Lepidoptera</taxon>
        <taxon>Glossata</taxon>
        <taxon>Ditrysia</taxon>
        <taxon>Noctuoidea</taxon>
        <taxon>Noctuidae</taxon>
        <taxon>Plusiinae</taxon>
        <taxon>Trichoplusia</taxon>
    </lineage>
</organism>
<protein>
    <submittedName>
        <fullName evidence="4">Uncharacterized protein LOC113491688</fullName>
    </submittedName>
</protein>
<feature type="region of interest" description="Disordered" evidence="1">
    <location>
        <begin position="91"/>
        <end position="110"/>
    </location>
</feature>
<dbReference type="InParanoid" id="A0A7E5V8H1"/>
<feature type="region of interest" description="Disordered" evidence="1">
    <location>
        <begin position="175"/>
        <end position="231"/>
    </location>
</feature>
<reference evidence="4" key="1">
    <citation type="submission" date="2025-08" db="UniProtKB">
        <authorList>
            <consortium name="RefSeq"/>
        </authorList>
    </citation>
    <scope>IDENTIFICATION</scope>
</reference>
<feature type="compositionally biased region" description="Basic and acidic residues" evidence="1">
    <location>
        <begin position="175"/>
        <end position="229"/>
    </location>
</feature>
<evidence type="ECO:0000313" key="4">
    <source>
        <dbReference type="RefSeq" id="XP_026724597.1"/>
    </source>
</evidence>
<evidence type="ECO:0000313" key="3">
    <source>
        <dbReference type="Proteomes" id="UP000322000"/>
    </source>
</evidence>
<feature type="region of interest" description="Disordered" evidence="1">
    <location>
        <begin position="337"/>
        <end position="364"/>
    </location>
</feature>
<dbReference type="AlphaFoldDB" id="A0A7E5V8H1"/>
<feature type="compositionally biased region" description="Basic and acidic residues" evidence="1">
    <location>
        <begin position="339"/>
        <end position="348"/>
    </location>
</feature>
<dbReference type="Proteomes" id="UP000322000">
    <property type="component" value="Chromosome 1"/>
</dbReference>
<dbReference type="KEGG" id="tnl:113491688"/>
<evidence type="ECO:0000256" key="1">
    <source>
        <dbReference type="SAM" id="MobiDB-lite"/>
    </source>
</evidence>
<sequence>MTGCVSTVIIWLMGTTIVILLIALVILSLALYLNIKKKRVCGIYDVGPGEKNLAKEESMGQTQYNLNDGYDRDSCTFSVNSSVIADINRQPEPLPATRTNDTKIIPTKKPFGRMSPIIQRRQMDEICREVLKRVQKSDSASFRDLNALLNMKNEEKVEPKSEFLNELDKKLLNRRSFKNENRQQNKQPIKEETKCDESKDTSNEIKSTTQDEKDKIKEESIKKDQEKTTPENLYMNQQGDEYKPKIGNAIKIEVQNVDDYEDSGPETEYDTVPSPVRFRKSASIGEEFDVDSIPVYDLPPRRSCEIQTKNVIHLDTDTQYLLPISTSRTDSCYINAKGQKGERVDTYRRSASMENPKRNSKNNL</sequence>
<proteinExistence type="predicted"/>
<keyword evidence="2" id="KW-0812">Transmembrane</keyword>
<name>A0A7E5V8H1_TRINI</name>
<accession>A0A7E5V8H1</accession>
<keyword evidence="2" id="KW-1133">Transmembrane helix</keyword>
<feature type="transmembrane region" description="Helical" evidence="2">
    <location>
        <begin position="6"/>
        <end position="33"/>
    </location>
</feature>
<gene>
    <name evidence="4" type="primary">LOC113491688</name>
</gene>
<keyword evidence="2" id="KW-0472">Membrane</keyword>
<keyword evidence="3" id="KW-1185">Reference proteome</keyword>
<dbReference type="RefSeq" id="XP_026724597.1">
    <property type="nucleotide sequence ID" value="XM_026868796.1"/>
</dbReference>
<dbReference type="GeneID" id="113491688"/>